<protein>
    <submittedName>
        <fullName evidence="10">Oligosaccharyltransferase subunit ribophorin II</fullName>
    </submittedName>
</protein>
<keyword evidence="3 8" id="KW-0732">Signal</keyword>
<keyword evidence="5 7" id="KW-1133">Transmembrane helix</keyword>
<dbReference type="EMBL" id="JAKWBI020000063">
    <property type="protein sequence ID" value="KAJ2904075.1"/>
    <property type="molecule type" value="Genomic_DNA"/>
</dbReference>
<dbReference type="InterPro" id="IPR056790">
    <property type="entry name" value="Ribophorin_II_C"/>
</dbReference>
<dbReference type="GO" id="GO:0008250">
    <property type="term" value="C:oligosaccharyltransferase complex"/>
    <property type="evidence" value="ECO:0007669"/>
    <property type="project" value="InterPro"/>
</dbReference>
<feature type="transmembrane region" description="Helical" evidence="7">
    <location>
        <begin position="222"/>
        <end position="246"/>
    </location>
</feature>
<dbReference type="PANTHER" id="PTHR12640:SF0">
    <property type="entry name" value="DOLICHYL-DIPHOSPHOOLIGOSACCHARIDE--PROTEIN GLYCOSYLTRANSFERASE SUBUNIT 2"/>
    <property type="match status" value="1"/>
</dbReference>
<name>A0AAD5RVD9_9PEZI</name>
<keyword evidence="11" id="KW-1185">Reference proteome</keyword>
<evidence type="ECO:0000256" key="4">
    <source>
        <dbReference type="ARBA" id="ARBA00022824"/>
    </source>
</evidence>
<reference evidence="10" key="1">
    <citation type="submission" date="2022-07" db="EMBL/GenBank/DDBJ databases">
        <title>Draft genome sequence of Zalerion maritima ATCC 34329, a (micro)plastics degrading marine fungus.</title>
        <authorList>
            <person name="Paco A."/>
            <person name="Goncalves M.F.M."/>
            <person name="Rocha-Santos T.A.P."/>
            <person name="Alves A."/>
        </authorList>
    </citation>
    <scope>NUCLEOTIDE SEQUENCE</scope>
    <source>
        <strain evidence="10">ATCC 34329</strain>
    </source>
</reference>
<gene>
    <name evidence="10" type="ORF">MKZ38_008886</name>
</gene>
<comment type="subcellular location">
    <subcellularLocation>
        <location evidence="1">Endoplasmic reticulum membrane</location>
        <topology evidence="1">Multi-pass membrane protein</topology>
    </subcellularLocation>
</comment>
<evidence type="ECO:0000256" key="2">
    <source>
        <dbReference type="ARBA" id="ARBA00022692"/>
    </source>
</evidence>
<evidence type="ECO:0000256" key="1">
    <source>
        <dbReference type="ARBA" id="ARBA00004477"/>
    </source>
</evidence>
<evidence type="ECO:0000256" key="3">
    <source>
        <dbReference type="ARBA" id="ARBA00022729"/>
    </source>
</evidence>
<feature type="transmembrane region" description="Helical" evidence="7">
    <location>
        <begin position="252"/>
        <end position="271"/>
    </location>
</feature>
<dbReference type="Proteomes" id="UP001201980">
    <property type="component" value="Unassembled WGS sequence"/>
</dbReference>
<organism evidence="10 11">
    <name type="scientific">Zalerion maritima</name>
    <dbReference type="NCBI Taxonomy" id="339359"/>
    <lineage>
        <taxon>Eukaryota</taxon>
        <taxon>Fungi</taxon>
        <taxon>Dikarya</taxon>
        <taxon>Ascomycota</taxon>
        <taxon>Pezizomycotina</taxon>
        <taxon>Sordariomycetes</taxon>
        <taxon>Lulworthiomycetidae</taxon>
        <taxon>Lulworthiales</taxon>
        <taxon>Lulworthiaceae</taxon>
        <taxon>Zalerion</taxon>
    </lineage>
</organism>
<evidence type="ECO:0000313" key="10">
    <source>
        <dbReference type="EMBL" id="KAJ2904075.1"/>
    </source>
</evidence>
<keyword evidence="4" id="KW-0256">Endoplasmic reticulum</keyword>
<dbReference type="PANTHER" id="PTHR12640">
    <property type="entry name" value="RIBOPHORIN II"/>
    <property type="match status" value="1"/>
</dbReference>
<dbReference type="AlphaFoldDB" id="A0AAD5RVD9"/>
<evidence type="ECO:0000256" key="8">
    <source>
        <dbReference type="SAM" id="SignalP"/>
    </source>
</evidence>
<sequence length="286" mass="30287">MRFLNSFILGLFLAAGTAQAATSWGFGDAAVSVSAKKADSKVTEKFTEQSPLTSPLSLGSTDSLKLVLTTKENGKGKRPHQAFLLISEPNTGLEAPFPLDIKEDGKAKVDVSQKGLPVQLLASSKALKASLVVGSFGSAAPLDVFAFEIQIKSDPNSPIQTYEKPLRYGKMPEIHHIFRGDPTSPPIVVSLVFALAVAATLPGLFIAWIANGANLSHLPKAMAAAPVSHALFFGSIAAMEGVFFLYYSTWNLFQMLPAAGVLGGVAFLSGLKALGELQSRRLSGQR</sequence>
<keyword evidence="6 7" id="KW-0472">Membrane</keyword>
<feature type="domain" description="Ribophorin II C-terminal" evidence="9">
    <location>
        <begin position="178"/>
        <end position="281"/>
    </location>
</feature>
<feature type="chain" id="PRO_5044283589" evidence="8">
    <location>
        <begin position="21"/>
        <end position="286"/>
    </location>
</feature>
<proteinExistence type="predicted"/>
<feature type="transmembrane region" description="Helical" evidence="7">
    <location>
        <begin position="187"/>
        <end position="210"/>
    </location>
</feature>
<keyword evidence="2 7" id="KW-0812">Transmembrane</keyword>
<dbReference type="Pfam" id="PF25147">
    <property type="entry name" value="Ribophorin_II_C"/>
    <property type="match status" value="1"/>
</dbReference>
<dbReference type="InterPro" id="IPR008814">
    <property type="entry name" value="Swp1"/>
</dbReference>
<feature type="signal peptide" evidence="8">
    <location>
        <begin position="1"/>
        <end position="20"/>
    </location>
</feature>
<comment type="caution">
    <text evidence="10">The sequence shown here is derived from an EMBL/GenBank/DDBJ whole genome shotgun (WGS) entry which is preliminary data.</text>
</comment>
<evidence type="ECO:0000256" key="5">
    <source>
        <dbReference type="ARBA" id="ARBA00022989"/>
    </source>
</evidence>
<accession>A0AAD5RVD9</accession>
<evidence type="ECO:0000259" key="9">
    <source>
        <dbReference type="Pfam" id="PF25147"/>
    </source>
</evidence>
<dbReference type="GO" id="GO:0006487">
    <property type="term" value="P:protein N-linked glycosylation"/>
    <property type="evidence" value="ECO:0007669"/>
    <property type="project" value="TreeGrafter"/>
</dbReference>
<evidence type="ECO:0000313" key="11">
    <source>
        <dbReference type="Proteomes" id="UP001201980"/>
    </source>
</evidence>
<evidence type="ECO:0000256" key="7">
    <source>
        <dbReference type="SAM" id="Phobius"/>
    </source>
</evidence>
<evidence type="ECO:0000256" key="6">
    <source>
        <dbReference type="ARBA" id="ARBA00023136"/>
    </source>
</evidence>